<feature type="region of interest" description="Disordered" evidence="1">
    <location>
        <begin position="526"/>
        <end position="563"/>
    </location>
</feature>
<dbReference type="Proteomes" id="UP001178507">
    <property type="component" value="Unassembled WGS sequence"/>
</dbReference>
<evidence type="ECO:0000313" key="3">
    <source>
        <dbReference type="Proteomes" id="UP001178507"/>
    </source>
</evidence>
<dbReference type="EMBL" id="CAUJNA010002147">
    <property type="protein sequence ID" value="CAJ1390813.1"/>
    <property type="molecule type" value="Genomic_DNA"/>
</dbReference>
<protein>
    <submittedName>
        <fullName evidence="2">Uncharacterized protein</fullName>
    </submittedName>
</protein>
<feature type="compositionally biased region" description="Basic and acidic residues" evidence="1">
    <location>
        <begin position="531"/>
        <end position="540"/>
    </location>
</feature>
<name>A0AA36N3C3_9DINO</name>
<feature type="region of interest" description="Disordered" evidence="1">
    <location>
        <begin position="37"/>
        <end position="82"/>
    </location>
</feature>
<proteinExistence type="predicted"/>
<dbReference type="AlphaFoldDB" id="A0AA36N3C3"/>
<sequence length="592" mass="64490">MDGKGGAQAQNHNFMSLPSEWLFCCSSDHLQRCAKAARIDSRAGPPAPSERPLIRRASKRESSPSRRRSRPASPRGFLTQGLWTPEQDSSLQLERRCPNKNKFVGEASGLAKPMAACHDSEAPPCMDWDTLPPLPSIGAEEVTESFVPAPSIEAEEIASIALRMEALHSISDLVEPDESPELPSDEEKKDEILGRTRVLMANVSECNSRRSQDTARIQSWFESCGLEHTLVTADLRQLGESALSFAQCCKTGDTCALILTGLSLEVPEEERGEEPSSQSTPMLADFWVALPAGVRVVIMSDCEDVFPGENVHLECDEKLQLLAFALVFPDVVPVQSRSSLFKLAMLQAADSLSLADGPCKLTCLDFFEEMTEQAEDLAAEWGCDKPLRVLQSLPDPSLVGMRWPLSRAPREMAREVGVNNMAATQTWIRTGAVPKFTDLNIPELHRPRPRSESPPRERPAAAEQLAAAGVKVASAAFAATAAAVVEAGSATVAALVDAQHSRSLGGQHVRKTVSACEMPISKQLTDTAVENEERGRSVEKRRLKKSKTSLEKDRRSASLRSMPQNFGSLELMLSGGGALKKPKLPIARQPKQ</sequence>
<comment type="caution">
    <text evidence="2">The sequence shown here is derived from an EMBL/GenBank/DDBJ whole genome shotgun (WGS) entry which is preliminary data.</text>
</comment>
<evidence type="ECO:0000313" key="2">
    <source>
        <dbReference type="EMBL" id="CAJ1390813.1"/>
    </source>
</evidence>
<feature type="region of interest" description="Disordered" evidence="1">
    <location>
        <begin position="438"/>
        <end position="459"/>
    </location>
</feature>
<reference evidence="2" key="1">
    <citation type="submission" date="2023-08" db="EMBL/GenBank/DDBJ databases">
        <authorList>
            <person name="Chen Y."/>
            <person name="Shah S."/>
            <person name="Dougan E. K."/>
            <person name="Thang M."/>
            <person name="Chan C."/>
        </authorList>
    </citation>
    <scope>NUCLEOTIDE SEQUENCE</scope>
</reference>
<evidence type="ECO:0000256" key="1">
    <source>
        <dbReference type="SAM" id="MobiDB-lite"/>
    </source>
</evidence>
<organism evidence="2 3">
    <name type="scientific">Effrenium voratum</name>
    <dbReference type="NCBI Taxonomy" id="2562239"/>
    <lineage>
        <taxon>Eukaryota</taxon>
        <taxon>Sar</taxon>
        <taxon>Alveolata</taxon>
        <taxon>Dinophyceae</taxon>
        <taxon>Suessiales</taxon>
        <taxon>Symbiodiniaceae</taxon>
        <taxon>Effrenium</taxon>
    </lineage>
</organism>
<gene>
    <name evidence="2" type="ORF">EVOR1521_LOCUS16130</name>
</gene>
<accession>A0AA36N3C3</accession>
<keyword evidence="3" id="KW-1185">Reference proteome</keyword>
<feature type="compositionally biased region" description="Basic and acidic residues" evidence="1">
    <location>
        <begin position="443"/>
        <end position="459"/>
    </location>
</feature>